<feature type="region of interest" description="Disordered" evidence="2">
    <location>
        <begin position="30"/>
        <end position="58"/>
    </location>
</feature>
<dbReference type="Proteomes" id="UP000007800">
    <property type="component" value="Unassembled WGS sequence"/>
</dbReference>
<accession>C5LW31</accession>
<reference evidence="3 4" key="1">
    <citation type="submission" date="2008-07" db="EMBL/GenBank/DDBJ databases">
        <authorList>
            <person name="El-Sayed N."/>
            <person name="Caler E."/>
            <person name="Inman J."/>
            <person name="Amedeo P."/>
            <person name="Hass B."/>
            <person name="Wortman J."/>
        </authorList>
    </citation>
    <scope>NUCLEOTIDE SEQUENCE [LARGE SCALE GENOMIC DNA]</scope>
    <source>
        <strain evidence="4">ATCC 50983 / TXsc</strain>
    </source>
</reference>
<dbReference type="GeneID" id="9044425"/>
<dbReference type="InParanoid" id="C5LW31"/>
<organism evidence="4">
    <name type="scientific">Perkinsus marinus (strain ATCC 50983 / TXsc)</name>
    <dbReference type="NCBI Taxonomy" id="423536"/>
    <lineage>
        <taxon>Eukaryota</taxon>
        <taxon>Sar</taxon>
        <taxon>Alveolata</taxon>
        <taxon>Perkinsozoa</taxon>
        <taxon>Perkinsea</taxon>
        <taxon>Perkinsida</taxon>
        <taxon>Perkinsidae</taxon>
        <taxon>Perkinsus</taxon>
    </lineage>
</organism>
<name>C5LW31_PERM5</name>
<feature type="coiled-coil region" evidence="1">
    <location>
        <begin position="124"/>
        <end position="155"/>
    </location>
</feature>
<dbReference type="AlphaFoldDB" id="C5LW31"/>
<keyword evidence="4" id="KW-1185">Reference proteome</keyword>
<keyword evidence="1" id="KW-0175">Coiled coil</keyword>
<evidence type="ECO:0000313" key="4">
    <source>
        <dbReference type="Proteomes" id="UP000007800"/>
    </source>
</evidence>
<protein>
    <submittedName>
        <fullName evidence="3">Uncharacterized protein</fullName>
    </submittedName>
</protein>
<gene>
    <name evidence="3" type="ORF">Pmar_PMAR019749</name>
</gene>
<evidence type="ECO:0000256" key="2">
    <source>
        <dbReference type="SAM" id="MobiDB-lite"/>
    </source>
</evidence>
<dbReference type="EMBL" id="GG686046">
    <property type="protein sequence ID" value="EEQ99101.1"/>
    <property type="molecule type" value="Genomic_DNA"/>
</dbReference>
<proteinExistence type="predicted"/>
<dbReference type="RefSeq" id="XP_002766384.1">
    <property type="nucleotide sequence ID" value="XM_002766338.1"/>
</dbReference>
<sequence>MDYSDSEDDTYNDVNFWRVSPMVFLPMDGDTHNENGKVDGSGNDVHTDVDDNSLNNSTGDVVMVESGIPREKDRGLIIPKDAYHLVITRDLSGKSAEASSQLLANVLNRLTENYLYLNDDGPKMSKLAERADELRKELMSAQKEVKAEADIAEIELEKGDQDKDLLDDYPGLGAGVDKEVLESTLLNAI</sequence>
<evidence type="ECO:0000256" key="1">
    <source>
        <dbReference type="SAM" id="Coils"/>
    </source>
</evidence>
<evidence type="ECO:0000313" key="3">
    <source>
        <dbReference type="EMBL" id="EEQ99101.1"/>
    </source>
</evidence>